<dbReference type="RefSeq" id="WP_125326202.1">
    <property type="nucleotide sequence ID" value="NZ_CP034328.1"/>
</dbReference>
<dbReference type="EMBL" id="CP034328">
    <property type="protein sequence ID" value="AZL60007.1"/>
    <property type="molecule type" value="Genomic_DNA"/>
</dbReference>
<dbReference type="Proteomes" id="UP000282002">
    <property type="component" value="Chromosome"/>
</dbReference>
<reference evidence="1 2" key="1">
    <citation type="submission" date="2018-12" db="EMBL/GenBank/DDBJ databases">
        <title>Complete genome sequencing of Tabrizicola sp. K13M18.</title>
        <authorList>
            <person name="Bae J.-W."/>
        </authorList>
    </citation>
    <scope>NUCLEOTIDE SEQUENCE [LARGE SCALE GENOMIC DNA]</scope>
    <source>
        <strain evidence="1 2">K13M18</strain>
    </source>
</reference>
<dbReference type="OrthoDB" id="547419at2"/>
<gene>
    <name evidence="1" type="ORF">EI545_14910</name>
</gene>
<proteinExistence type="predicted"/>
<dbReference type="KEGG" id="taw:EI545_14910"/>
<dbReference type="SUPFAM" id="SSF52540">
    <property type="entry name" value="P-loop containing nucleoside triphosphate hydrolases"/>
    <property type="match status" value="1"/>
</dbReference>
<dbReference type="InterPro" id="IPR027417">
    <property type="entry name" value="P-loop_NTPase"/>
</dbReference>
<organism evidence="1 2">
    <name type="scientific">Tabrizicola piscis</name>
    <dbReference type="NCBI Taxonomy" id="2494374"/>
    <lineage>
        <taxon>Bacteria</taxon>
        <taxon>Pseudomonadati</taxon>
        <taxon>Pseudomonadota</taxon>
        <taxon>Alphaproteobacteria</taxon>
        <taxon>Rhodobacterales</taxon>
        <taxon>Paracoccaceae</taxon>
        <taxon>Tabrizicola</taxon>
    </lineage>
</organism>
<sequence length="378" mass="42198">MSGVMKRSAVIHVGLEKTGSTAIQAWLHAERNALLQAGIFVPISIGAPNHLRLVAACLDDGVVDNIKANLLSQRGQSEESWRNHIRATFDAEIAGTKGWSQLVISSELISSRLHSATEIARLVKWVRRHVDRLQFVIYLRRQDDLAVSRYSSALRAGHAGFDDIWSDLSANSFFVLPPGRVVTDELEYFDHQRTLARFLAIGDADLSVRVYDPIGPAMDVVADFRSVLGLPPGTSVAPAPRANPALSAAAQYVISELNREHSVRWPSGARHEPYRALLQRIETDLQGPPRRVPRAEAEAFLARFEASNRAVEERWFPNGLFRKGDSSWPETVDYTAMKAEMTPVLAQYRIAAAAMPQRESPRPMLDRFMSNLRRWSGQ</sequence>
<accession>A0A3S8U8V8</accession>
<evidence type="ECO:0000313" key="1">
    <source>
        <dbReference type="EMBL" id="AZL60007.1"/>
    </source>
</evidence>
<name>A0A3S8U8V8_9RHOB</name>
<evidence type="ECO:0000313" key="2">
    <source>
        <dbReference type="Proteomes" id="UP000282002"/>
    </source>
</evidence>
<dbReference type="AlphaFoldDB" id="A0A3S8U8V8"/>
<keyword evidence="2" id="KW-1185">Reference proteome</keyword>
<protein>
    <submittedName>
        <fullName evidence="1">Uncharacterized protein</fullName>
    </submittedName>
</protein>